<dbReference type="InterPro" id="IPR044063">
    <property type="entry name" value="ZF_RING_GID"/>
</dbReference>
<evidence type="ECO:0000256" key="1">
    <source>
        <dbReference type="ARBA" id="ARBA00002343"/>
    </source>
</evidence>
<feature type="compositionally biased region" description="Polar residues" evidence="12">
    <location>
        <begin position="50"/>
        <end position="65"/>
    </location>
</feature>
<dbReference type="InterPro" id="IPR027370">
    <property type="entry name" value="Znf-RING_euk"/>
</dbReference>
<feature type="domain" description="RING-type" evidence="13">
    <location>
        <begin position="454"/>
        <end position="495"/>
    </location>
</feature>
<dbReference type="EMBL" id="ML996692">
    <property type="protein sequence ID" value="KAF2401754.1"/>
    <property type="molecule type" value="Genomic_DNA"/>
</dbReference>
<dbReference type="Pfam" id="PF10607">
    <property type="entry name" value="CTLH"/>
    <property type="match status" value="1"/>
</dbReference>
<evidence type="ECO:0000313" key="17">
    <source>
        <dbReference type="Proteomes" id="UP000799640"/>
    </source>
</evidence>
<name>A0A6G1I0N4_9PEZI</name>
<dbReference type="InterPro" id="IPR001841">
    <property type="entry name" value="Znf_RING"/>
</dbReference>
<evidence type="ECO:0000256" key="10">
    <source>
        <dbReference type="PROSITE-ProRule" id="PRU00175"/>
    </source>
</evidence>
<evidence type="ECO:0000259" key="15">
    <source>
        <dbReference type="PROSITE" id="PS51867"/>
    </source>
</evidence>
<keyword evidence="6" id="KW-0862">Zinc</keyword>
<dbReference type="FunFam" id="3.30.40.10:FF:000143">
    <property type="entry name" value="Regulator of gluconeogenesis Rmd5"/>
    <property type="match status" value="1"/>
</dbReference>
<dbReference type="InterPro" id="IPR037683">
    <property type="entry name" value="Rmd5_dRing"/>
</dbReference>
<dbReference type="GO" id="GO:0034657">
    <property type="term" value="C:GID complex"/>
    <property type="evidence" value="ECO:0007669"/>
    <property type="project" value="TreeGrafter"/>
</dbReference>
<dbReference type="Pfam" id="PF13445">
    <property type="entry name" value="zf-RING_UBOX"/>
    <property type="match status" value="1"/>
</dbReference>
<dbReference type="InterPro" id="IPR006594">
    <property type="entry name" value="LisH"/>
</dbReference>
<keyword evidence="17" id="KW-1185">Reference proteome</keyword>
<feature type="domain" description="RING-Gid-type" evidence="15">
    <location>
        <begin position="454"/>
        <end position="495"/>
    </location>
</feature>
<dbReference type="PANTHER" id="PTHR12170:SF3">
    <property type="entry name" value="GH10162P"/>
    <property type="match status" value="1"/>
</dbReference>
<dbReference type="InterPro" id="IPR006595">
    <property type="entry name" value="CTLH_C"/>
</dbReference>
<dbReference type="GO" id="GO:0008270">
    <property type="term" value="F:zinc ion binding"/>
    <property type="evidence" value="ECO:0007669"/>
    <property type="project" value="UniProtKB-KW"/>
</dbReference>
<comment type="function">
    <text evidence="1">Involved in the proteasome-dependent degradation of fructose-1,6-bisphosphatase.</text>
</comment>
<dbReference type="PROSITE" id="PS51867">
    <property type="entry name" value="ZF_RING_GID"/>
    <property type="match status" value="1"/>
</dbReference>
<feature type="region of interest" description="Disordered" evidence="12">
    <location>
        <begin position="1"/>
        <end position="104"/>
    </location>
</feature>
<evidence type="ECO:0000256" key="6">
    <source>
        <dbReference type="ARBA" id="ARBA00022833"/>
    </source>
</evidence>
<dbReference type="GO" id="GO:0005737">
    <property type="term" value="C:cytoplasm"/>
    <property type="evidence" value="ECO:0007669"/>
    <property type="project" value="UniProtKB-SubCell"/>
</dbReference>
<dbReference type="InterPro" id="IPR013083">
    <property type="entry name" value="Znf_RING/FYVE/PHD"/>
</dbReference>
<keyword evidence="3" id="KW-0963">Cytoplasm</keyword>
<dbReference type="GO" id="GO:0043161">
    <property type="term" value="P:proteasome-mediated ubiquitin-dependent protein catabolic process"/>
    <property type="evidence" value="ECO:0007669"/>
    <property type="project" value="InterPro"/>
</dbReference>
<evidence type="ECO:0000256" key="4">
    <source>
        <dbReference type="ARBA" id="ARBA00022723"/>
    </source>
</evidence>
<evidence type="ECO:0000256" key="9">
    <source>
        <dbReference type="ARBA" id="ARBA00080744"/>
    </source>
</evidence>
<comment type="similarity">
    <text evidence="7">Belongs to the RMD5/GID2 family.</text>
</comment>
<dbReference type="SUPFAM" id="SSF57850">
    <property type="entry name" value="RING/U-box"/>
    <property type="match status" value="1"/>
</dbReference>
<evidence type="ECO:0000256" key="8">
    <source>
        <dbReference type="ARBA" id="ARBA00075398"/>
    </source>
</evidence>
<dbReference type="GO" id="GO:0005634">
    <property type="term" value="C:nucleus"/>
    <property type="evidence" value="ECO:0007669"/>
    <property type="project" value="TreeGrafter"/>
</dbReference>
<dbReference type="SMART" id="SM00184">
    <property type="entry name" value="RING"/>
    <property type="match status" value="1"/>
</dbReference>
<accession>A0A6G1I0N4</accession>
<evidence type="ECO:0000256" key="7">
    <source>
        <dbReference type="ARBA" id="ARBA00061136"/>
    </source>
</evidence>
<dbReference type="AlphaFoldDB" id="A0A6G1I0N4"/>
<dbReference type="InterPro" id="IPR045098">
    <property type="entry name" value="Fyv10_fam"/>
</dbReference>
<dbReference type="PANTHER" id="PTHR12170">
    <property type="entry name" value="MACROPHAGE ERYTHROBLAST ATTACHER-RELATED"/>
    <property type="match status" value="1"/>
</dbReference>
<feature type="domain" description="CTLH" evidence="14">
    <location>
        <begin position="262"/>
        <end position="320"/>
    </location>
</feature>
<dbReference type="Gene3D" id="3.30.40.10">
    <property type="entry name" value="Zinc/RING finger domain, C3HC4 (zinc finger)"/>
    <property type="match status" value="1"/>
</dbReference>
<evidence type="ECO:0000256" key="11">
    <source>
        <dbReference type="PROSITE-ProRule" id="PRU01215"/>
    </source>
</evidence>
<comment type="subcellular location">
    <subcellularLocation>
        <location evidence="2">Cytoplasm</location>
    </subcellularLocation>
</comment>
<keyword evidence="5 10" id="KW-0863">Zinc-finger</keyword>
<protein>
    <recommendedName>
        <fullName evidence="9">GID complex catalytic subunit 2</fullName>
    </recommendedName>
    <alternativeName>
        <fullName evidence="8">Glucose-induced degradation protein 2</fullName>
    </alternativeName>
</protein>
<evidence type="ECO:0000313" key="16">
    <source>
        <dbReference type="EMBL" id="KAF2401754.1"/>
    </source>
</evidence>
<reference evidence="16" key="1">
    <citation type="journal article" date="2020" name="Stud. Mycol.">
        <title>101 Dothideomycetes genomes: a test case for predicting lifestyles and emergence of pathogens.</title>
        <authorList>
            <person name="Haridas S."/>
            <person name="Albert R."/>
            <person name="Binder M."/>
            <person name="Bloem J."/>
            <person name="Labutti K."/>
            <person name="Salamov A."/>
            <person name="Andreopoulos B."/>
            <person name="Baker S."/>
            <person name="Barry K."/>
            <person name="Bills G."/>
            <person name="Bluhm B."/>
            <person name="Cannon C."/>
            <person name="Castanera R."/>
            <person name="Culley D."/>
            <person name="Daum C."/>
            <person name="Ezra D."/>
            <person name="Gonzalez J."/>
            <person name="Henrissat B."/>
            <person name="Kuo A."/>
            <person name="Liang C."/>
            <person name="Lipzen A."/>
            <person name="Lutzoni F."/>
            <person name="Magnuson J."/>
            <person name="Mondo S."/>
            <person name="Nolan M."/>
            <person name="Ohm R."/>
            <person name="Pangilinan J."/>
            <person name="Park H.-J."/>
            <person name="Ramirez L."/>
            <person name="Alfaro M."/>
            <person name="Sun H."/>
            <person name="Tritt A."/>
            <person name="Yoshinaga Y."/>
            <person name="Zwiers L.-H."/>
            <person name="Turgeon B."/>
            <person name="Goodwin S."/>
            <person name="Spatafora J."/>
            <person name="Crous P."/>
            <person name="Grigoriev I."/>
        </authorList>
    </citation>
    <scope>NUCLEOTIDE SEQUENCE</scope>
    <source>
        <strain evidence="16">CBS 262.69</strain>
    </source>
</reference>
<dbReference type="OrthoDB" id="1933281at2759"/>
<feature type="compositionally biased region" description="Basic and acidic residues" evidence="12">
    <location>
        <begin position="71"/>
        <end position="80"/>
    </location>
</feature>
<evidence type="ECO:0000259" key="13">
    <source>
        <dbReference type="PROSITE" id="PS50089"/>
    </source>
</evidence>
<feature type="zinc finger region" description="RING-Gid-type" evidence="11">
    <location>
        <begin position="454"/>
        <end position="495"/>
    </location>
</feature>
<dbReference type="CDD" id="cd16652">
    <property type="entry name" value="dRING_Rmd5p-like"/>
    <property type="match status" value="1"/>
</dbReference>
<gene>
    <name evidence="16" type="ORF">EJ06DRAFT_528908</name>
</gene>
<evidence type="ECO:0000256" key="12">
    <source>
        <dbReference type="SAM" id="MobiDB-lite"/>
    </source>
</evidence>
<evidence type="ECO:0000259" key="14">
    <source>
        <dbReference type="PROSITE" id="PS50897"/>
    </source>
</evidence>
<keyword evidence="4" id="KW-0479">Metal-binding</keyword>
<evidence type="ECO:0000256" key="5">
    <source>
        <dbReference type="ARBA" id="ARBA00022771"/>
    </source>
</evidence>
<dbReference type="PROSITE" id="PS50896">
    <property type="entry name" value="LISH"/>
    <property type="match status" value="1"/>
</dbReference>
<evidence type="ECO:0000256" key="2">
    <source>
        <dbReference type="ARBA" id="ARBA00004496"/>
    </source>
</evidence>
<dbReference type="GO" id="GO:0061630">
    <property type="term" value="F:ubiquitin protein ligase activity"/>
    <property type="evidence" value="ECO:0007669"/>
    <property type="project" value="InterPro"/>
</dbReference>
<dbReference type="Proteomes" id="UP000799640">
    <property type="component" value="Unassembled WGS sequence"/>
</dbReference>
<sequence length="509" mass="56294">MGGLAPKCRGPYRGSFTASPTIPRHSRPPPLPHSAKARQTWNLRLAGATINDQQRPPNVGSSTQHQRAHRPASEQAHDKSTGAPHRPRVGSSPRALPLPPSLIHRNPLSIMDNLQKELKKLEERGNYNKAIDHVQQLIDRLNATRDKIETEPARAALLLSSLKTPVKESHEKIAADMKEISQSLNSYSKALDKKFKHYVLPASPSDPDPIAPQTHLLNRAIAMHLLREGCFSVATSFTHEASLSRPTPPSDPPFKSAALQARFTSMYTILHELRENHNVAPAIAWARSNAPALESRASNLEFELCRLEFVRLFTGGATASPVANPADGPLRAWAYMRSEFGSFQKRYQAEVQQLVGAMAFWPNVRDSPYRGVFSSAGAWDDVAASFMKEFCALLGLSADSPLYVTATAGAIALPVLNKVRSIMEKKRTEWTTEDELPVEIPLPPAYHFHSIFVCPVSKEQATDANPPMMMPCGHVICKESLDKISKGTRFKCPYCPNESVPKDARMVYL</sequence>
<dbReference type="PROSITE" id="PS50089">
    <property type="entry name" value="ZF_RING_2"/>
    <property type="match status" value="1"/>
</dbReference>
<dbReference type="InterPro" id="IPR024964">
    <property type="entry name" value="CTLH/CRA"/>
</dbReference>
<dbReference type="PROSITE" id="PS50897">
    <property type="entry name" value="CTLH"/>
    <property type="match status" value="1"/>
</dbReference>
<organism evidence="16 17">
    <name type="scientific">Trichodelitschia bisporula</name>
    <dbReference type="NCBI Taxonomy" id="703511"/>
    <lineage>
        <taxon>Eukaryota</taxon>
        <taxon>Fungi</taxon>
        <taxon>Dikarya</taxon>
        <taxon>Ascomycota</taxon>
        <taxon>Pezizomycotina</taxon>
        <taxon>Dothideomycetes</taxon>
        <taxon>Dothideomycetes incertae sedis</taxon>
        <taxon>Phaeotrichales</taxon>
        <taxon>Phaeotrichaceae</taxon>
        <taxon>Trichodelitschia</taxon>
    </lineage>
</organism>
<proteinExistence type="inferred from homology"/>
<evidence type="ECO:0000256" key="3">
    <source>
        <dbReference type="ARBA" id="ARBA00022490"/>
    </source>
</evidence>